<sequence length="469" mass="49910">MKRTAPGPLTGRRLEGRYLLGDLIARGGMGVVYRAQDTRLARPVAIKVLKESVGAAPDTRERFVREAQAAAAISDPHVVSVWDQGVDESASEPVVYLVMELVDGATLRDLIKRRSPMTVREALRVLRPLSQGLAAAHRTGLVHRDVKPENVLTSPEGSVKVTDFGLTRHVQAESATLSLVGSANYIAPELVRRQPAGKPADIYSVGIILYEMLTGVPPFRGDSPYAVSMAHVDDPMPDLRQRFPDVDPEIAEVIAWCCAKDPEARPQDADALQGELEHLLQRFSDEALDRRPPGYRDDAADLFSGLETASHTNAMQLAPFAHGGPPGSSQGEHEAPSAASEDEARTADDADEPSDPDTTSVHARRSLDDATRVLPEGAVADEPAGPSSAHGAGSVASGTDPGAQQDPAVPTHVLGSTEPYRAWVWLLIFVLAACMVAYLGWLAGVTFLSQGSSDPSVGAAAFTIQAPPA</sequence>
<dbReference type="GO" id="GO:0045717">
    <property type="term" value="P:negative regulation of fatty acid biosynthetic process"/>
    <property type="evidence" value="ECO:0007669"/>
    <property type="project" value="UniProtKB-ARBA"/>
</dbReference>
<dbReference type="InterPro" id="IPR000719">
    <property type="entry name" value="Prot_kinase_dom"/>
</dbReference>
<feature type="compositionally biased region" description="Low complexity" evidence="9">
    <location>
        <begin position="384"/>
        <end position="398"/>
    </location>
</feature>
<evidence type="ECO:0000256" key="10">
    <source>
        <dbReference type="SAM" id="Phobius"/>
    </source>
</evidence>
<dbReference type="GO" id="GO:0005524">
    <property type="term" value="F:ATP binding"/>
    <property type="evidence" value="ECO:0007669"/>
    <property type="project" value="UniProtKB-KW"/>
</dbReference>
<dbReference type="PROSITE" id="PS00108">
    <property type="entry name" value="PROTEIN_KINASE_ST"/>
    <property type="match status" value="1"/>
</dbReference>
<feature type="region of interest" description="Disordered" evidence="9">
    <location>
        <begin position="317"/>
        <end position="410"/>
    </location>
</feature>
<dbReference type="CDD" id="cd14014">
    <property type="entry name" value="STKc_PknB_like"/>
    <property type="match status" value="1"/>
</dbReference>
<dbReference type="Pfam" id="PF00069">
    <property type="entry name" value="Pkinase"/>
    <property type="match status" value="1"/>
</dbReference>
<dbReference type="GO" id="GO:0004674">
    <property type="term" value="F:protein serine/threonine kinase activity"/>
    <property type="evidence" value="ECO:0007669"/>
    <property type="project" value="UniProtKB-KW"/>
</dbReference>
<dbReference type="SUPFAM" id="SSF56112">
    <property type="entry name" value="Protein kinase-like (PK-like)"/>
    <property type="match status" value="1"/>
</dbReference>
<evidence type="ECO:0000256" key="4">
    <source>
        <dbReference type="ARBA" id="ARBA00022741"/>
    </source>
</evidence>
<dbReference type="RefSeq" id="WP_129315342.1">
    <property type="nucleotide sequence ID" value="NZ_NOIQ01000006.1"/>
</dbReference>
<dbReference type="Gene3D" id="1.10.510.10">
    <property type="entry name" value="Transferase(Phosphotransferase) domain 1"/>
    <property type="match status" value="1"/>
</dbReference>
<dbReference type="PANTHER" id="PTHR43289">
    <property type="entry name" value="MITOGEN-ACTIVATED PROTEIN KINASE KINASE KINASE 20-RELATED"/>
    <property type="match status" value="1"/>
</dbReference>
<accession>A0A7K1LHG5</accession>
<dbReference type="PROSITE" id="PS50011">
    <property type="entry name" value="PROTEIN_KINASE_DOM"/>
    <property type="match status" value="1"/>
</dbReference>
<evidence type="ECO:0000256" key="8">
    <source>
        <dbReference type="ARBA" id="ARBA00048679"/>
    </source>
</evidence>
<comment type="catalytic activity">
    <reaction evidence="7">
        <text>L-threonyl-[protein] + ATP = O-phospho-L-threonyl-[protein] + ADP + H(+)</text>
        <dbReference type="Rhea" id="RHEA:46608"/>
        <dbReference type="Rhea" id="RHEA-COMP:11060"/>
        <dbReference type="Rhea" id="RHEA-COMP:11605"/>
        <dbReference type="ChEBI" id="CHEBI:15378"/>
        <dbReference type="ChEBI" id="CHEBI:30013"/>
        <dbReference type="ChEBI" id="CHEBI:30616"/>
        <dbReference type="ChEBI" id="CHEBI:61977"/>
        <dbReference type="ChEBI" id="CHEBI:456216"/>
        <dbReference type="EC" id="2.7.11.1"/>
    </reaction>
</comment>
<evidence type="ECO:0000313" key="12">
    <source>
        <dbReference type="EMBL" id="MUN54629.1"/>
    </source>
</evidence>
<dbReference type="EMBL" id="WOGT01000002">
    <property type="protein sequence ID" value="MUN54629.1"/>
    <property type="molecule type" value="Genomic_DNA"/>
</dbReference>
<keyword evidence="2" id="KW-0723">Serine/threonine-protein kinase</keyword>
<comment type="caution">
    <text evidence="12">The sequence shown here is derived from an EMBL/GenBank/DDBJ whole genome shotgun (WGS) entry which is preliminary data.</text>
</comment>
<name>A0A7K1LHG5_9MICC</name>
<evidence type="ECO:0000256" key="7">
    <source>
        <dbReference type="ARBA" id="ARBA00047899"/>
    </source>
</evidence>
<keyword evidence="13" id="KW-1185">Reference proteome</keyword>
<dbReference type="FunFam" id="1.10.510.10:FF:000021">
    <property type="entry name" value="Serine/threonine protein kinase"/>
    <property type="match status" value="1"/>
</dbReference>
<dbReference type="OrthoDB" id="9762169at2"/>
<dbReference type="PANTHER" id="PTHR43289:SF6">
    <property type="entry name" value="SERINE_THREONINE-PROTEIN KINASE NEKL-3"/>
    <property type="match status" value="1"/>
</dbReference>
<reference evidence="12 13" key="1">
    <citation type="submission" date="2019-12" db="EMBL/GenBank/DDBJ databases">
        <authorList>
            <person name="Li J."/>
            <person name="Shi Y."/>
            <person name="Xu G."/>
            <person name="Xiao D."/>
            <person name="Ran X."/>
        </authorList>
    </citation>
    <scope>NUCLEOTIDE SEQUENCE [LARGE SCALE GENOMIC DNA]</scope>
    <source>
        <strain evidence="12 13">JCM 15915</strain>
    </source>
</reference>
<evidence type="ECO:0000256" key="9">
    <source>
        <dbReference type="SAM" id="MobiDB-lite"/>
    </source>
</evidence>
<dbReference type="FunFam" id="3.30.200.20:FF:000035">
    <property type="entry name" value="Serine/threonine protein kinase Stk1"/>
    <property type="match status" value="1"/>
</dbReference>
<keyword evidence="5 12" id="KW-0418">Kinase</keyword>
<feature type="transmembrane region" description="Helical" evidence="10">
    <location>
        <begin position="422"/>
        <end position="443"/>
    </location>
</feature>
<evidence type="ECO:0000256" key="2">
    <source>
        <dbReference type="ARBA" id="ARBA00022527"/>
    </source>
</evidence>
<dbReference type="SMART" id="SM00220">
    <property type="entry name" value="S_TKc"/>
    <property type="match status" value="1"/>
</dbReference>
<evidence type="ECO:0000313" key="13">
    <source>
        <dbReference type="Proteomes" id="UP000462152"/>
    </source>
</evidence>
<evidence type="ECO:0000256" key="1">
    <source>
        <dbReference type="ARBA" id="ARBA00012513"/>
    </source>
</evidence>
<keyword evidence="10" id="KW-0472">Membrane</keyword>
<dbReference type="AlphaFoldDB" id="A0A7K1LHG5"/>
<dbReference type="InterPro" id="IPR008271">
    <property type="entry name" value="Ser/Thr_kinase_AS"/>
</dbReference>
<dbReference type="Proteomes" id="UP000462152">
    <property type="component" value="Unassembled WGS sequence"/>
</dbReference>
<dbReference type="EC" id="2.7.11.1" evidence="1"/>
<keyword evidence="10" id="KW-0812">Transmembrane</keyword>
<dbReference type="InterPro" id="IPR011009">
    <property type="entry name" value="Kinase-like_dom_sf"/>
</dbReference>
<evidence type="ECO:0000256" key="6">
    <source>
        <dbReference type="ARBA" id="ARBA00022840"/>
    </source>
</evidence>
<proteinExistence type="predicted"/>
<evidence type="ECO:0000256" key="5">
    <source>
        <dbReference type="ARBA" id="ARBA00022777"/>
    </source>
</evidence>
<keyword evidence="4" id="KW-0547">Nucleotide-binding</keyword>
<organism evidence="12 13">
    <name type="scientific">Rothia koreensis</name>
    <dbReference type="NCBI Taxonomy" id="592378"/>
    <lineage>
        <taxon>Bacteria</taxon>
        <taxon>Bacillati</taxon>
        <taxon>Actinomycetota</taxon>
        <taxon>Actinomycetes</taxon>
        <taxon>Micrococcales</taxon>
        <taxon>Micrococcaceae</taxon>
        <taxon>Rothia</taxon>
    </lineage>
</organism>
<feature type="domain" description="Protein kinase" evidence="11">
    <location>
        <begin position="18"/>
        <end position="280"/>
    </location>
</feature>
<gene>
    <name evidence="12" type="ORF">GMA10_05290</name>
</gene>
<evidence type="ECO:0000256" key="3">
    <source>
        <dbReference type="ARBA" id="ARBA00022679"/>
    </source>
</evidence>
<keyword evidence="10" id="KW-1133">Transmembrane helix</keyword>
<keyword evidence="6" id="KW-0067">ATP-binding</keyword>
<keyword evidence="3" id="KW-0808">Transferase</keyword>
<evidence type="ECO:0000259" key="11">
    <source>
        <dbReference type="PROSITE" id="PS50011"/>
    </source>
</evidence>
<dbReference type="Gene3D" id="3.30.200.20">
    <property type="entry name" value="Phosphorylase Kinase, domain 1"/>
    <property type="match status" value="1"/>
</dbReference>
<protein>
    <recommendedName>
        <fullName evidence="1">non-specific serine/threonine protein kinase</fullName>
        <ecNumber evidence="1">2.7.11.1</ecNumber>
    </recommendedName>
</protein>
<comment type="catalytic activity">
    <reaction evidence="8">
        <text>L-seryl-[protein] + ATP = O-phospho-L-seryl-[protein] + ADP + H(+)</text>
        <dbReference type="Rhea" id="RHEA:17989"/>
        <dbReference type="Rhea" id="RHEA-COMP:9863"/>
        <dbReference type="Rhea" id="RHEA-COMP:11604"/>
        <dbReference type="ChEBI" id="CHEBI:15378"/>
        <dbReference type="ChEBI" id="CHEBI:29999"/>
        <dbReference type="ChEBI" id="CHEBI:30616"/>
        <dbReference type="ChEBI" id="CHEBI:83421"/>
        <dbReference type="ChEBI" id="CHEBI:456216"/>
        <dbReference type="EC" id="2.7.11.1"/>
    </reaction>
</comment>